<gene>
    <name evidence="4" type="ORF">FC794_19150</name>
</gene>
<evidence type="ECO:0000259" key="3">
    <source>
        <dbReference type="Pfam" id="PF00144"/>
    </source>
</evidence>
<dbReference type="Proteomes" id="UP000478995">
    <property type="component" value="Unassembled WGS sequence"/>
</dbReference>
<name>A0A6B4D003_CLOBO</name>
<evidence type="ECO:0000256" key="2">
    <source>
        <dbReference type="ARBA" id="ARBA00023136"/>
    </source>
</evidence>
<dbReference type="Pfam" id="PF00144">
    <property type="entry name" value="Beta-lactamase"/>
    <property type="match status" value="1"/>
</dbReference>
<accession>A0A6B4D003</accession>
<reference evidence="4 5" key="1">
    <citation type="submission" date="2019-04" db="EMBL/GenBank/DDBJ databases">
        <title>Genome sequencing of Clostridium botulinum Groups I-IV and Clostridium butyricum.</title>
        <authorList>
            <person name="Brunt J."/>
            <person name="Van Vliet A.H.M."/>
            <person name="Stringer S.C."/>
            <person name="Carter A.T."/>
            <person name="Peck M.W."/>
        </authorList>
    </citation>
    <scope>NUCLEOTIDE SEQUENCE [LARGE SCALE GENOMIC DNA]</scope>
    <source>
        <strain evidence="4 5">IFR 18/037</strain>
    </source>
</reference>
<feature type="domain" description="Beta-lactamase-related" evidence="3">
    <location>
        <begin position="46"/>
        <end position="361"/>
    </location>
</feature>
<dbReference type="PANTHER" id="PTHR46825:SF11">
    <property type="entry name" value="PENICILLIN-BINDING PROTEIN 4"/>
    <property type="match status" value="1"/>
</dbReference>
<sequence length="503" mass="57401">MKKINKYLIILSAFLSIILLSFETYALENNRNGINYLSSDENSKIEKFVEENMDKGKIPGLSVTIVKGDKTVYQKGFGYSDIELQKSVDSESLFEIGSNSKAFTALGILDLQKNGLIKFDDEVTKYIPWLKVKYKGKEVPITIEQLVHHTSGVSFNTIDKIPVSNEDNALYETVKTLIGIELDNEPGKSFQYATINYDVLGLIIQEVTGKSYENYIEENILKPMGLSNTYLYRNENVNKHMAKGYKVSFLRPHEYDAPIYRGNKPAGYIISNGEDMGKWLKIQMGTLSDLKFHKNLIEESHNANDTIAPLRDGSSYASGWLVYEKGSREISHAGNNPNYSSFILFRPEDKVGVAILSNTSSQYIPAITQGINEILQGRVYNKDIKDLNKSADKISILIIAISVLLIITTIFFMGKALKDIFEKERSLKKKRLKSILKIIFSLIFMLGISYSIYLIPYILYRGVSWEFIFVWLPKTAKIAFYLVYVSIWIVYIYSIFTSFYKKR</sequence>
<evidence type="ECO:0000313" key="5">
    <source>
        <dbReference type="Proteomes" id="UP000478995"/>
    </source>
</evidence>
<protein>
    <submittedName>
        <fullName evidence="4">Serine hydrolase</fullName>
    </submittedName>
</protein>
<dbReference type="InterPro" id="IPR012338">
    <property type="entry name" value="Beta-lactam/transpept-like"/>
</dbReference>
<dbReference type="InterPro" id="IPR001466">
    <property type="entry name" value="Beta-lactam-related"/>
</dbReference>
<dbReference type="RefSeq" id="WP_012703827.1">
    <property type="nucleotide sequence ID" value="NZ_CP013296.1"/>
</dbReference>
<dbReference type="SUPFAM" id="SSF56601">
    <property type="entry name" value="beta-lactamase/transpeptidase-like"/>
    <property type="match status" value="1"/>
</dbReference>
<dbReference type="PANTHER" id="PTHR46825">
    <property type="entry name" value="D-ALANYL-D-ALANINE-CARBOXYPEPTIDASE/ENDOPEPTIDASE AMPH"/>
    <property type="match status" value="1"/>
</dbReference>
<comment type="caution">
    <text evidence="4">The sequence shown here is derived from an EMBL/GenBank/DDBJ whole genome shotgun (WGS) entry which is preliminary data.</text>
</comment>
<comment type="subcellular location">
    <subcellularLocation>
        <location evidence="1">Membrane</location>
    </subcellularLocation>
</comment>
<dbReference type="AlphaFoldDB" id="A0A6B4D003"/>
<dbReference type="GO" id="GO:0016020">
    <property type="term" value="C:membrane"/>
    <property type="evidence" value="ECO:0007669"/>
    <property type="project" value="UniProtKB-SubCell"/>
</dbReference>
<proteinExistence type="predicted"/>
<dbReference type="GO" id="GO:0016787">
    <property type="term" value="F:hydrolase activity"/>
    <property type="evidence" value="ECO:0007669"/>
    <property type="project" value="UniProtKB-KW"/>
</dbReference>
<dbReference type="Gene3D" id="3.40.710.10">
    <property type="entry name" value="DD-peptidase/beta-lactamase superfamily"/>
    <property type="match status" value="1"/>
</dbReference>
<evidence type="ECO:0000313" key="4">
    <source>
        <dbReference type="EMBL" id="NFG18837.1"/>
    </source>
</evidence>
<dbReference type="InterPro" id="IPR050491">
    <property type="entry name" value="AmpC-like"/>
</dbReference>
<dbReference type="EMBL" id="SWOY01000018">
    <property type="protein sequence ID" value="NFG18837.1"/>
    <property type="molecule type" value="Genomic_DNA"/>
</dbReference>
<organism evidence="4 5">
    <name type="scientific">Clostridium botulinum</name>
    <dbReference type="NCBI Taxonomy" id="1491"/>
    <lineage>
        <taxon>Bacteria</taxon>
        <taxon>Bacillati</taxon>
        <taxon>Bacillota</taxon>
        <taxon>Clostridia</taxon>
        <taxon>Eubacteriales</taxon>
        <taxon>Clostridiaceae</taxon>
        <taxon>Clostridium</taxon>
    </lineage>
</organism>
<keyword evidence="4" id="KW-0378">Hydrolase</keyword>
<keyword evidence="2" id="KW-0472">Membrane</keyword>
<evidence type="ECO:0000256" key="1">
    <source>
        <dbReference type="ARBA" id="ARBA00004370"/>
    </source>
</evidence>